<name>A0A6J7SE44_9ZZZZ</name>
<evidence type="ECO:0000313" key="1">
    <source>
        <dbReference type="EMBL" id="CAB5039399.1"/>
    </source>
</evidence>
<gene>
    <name evidence="1" type="ORF">UFOPK4237_00982</name>
</gene>
<proteinExistence type="predicted"/>
<dbReference type="EMBL" id="CAFBPZ010000061">
    <property type="protein sequence ID" value="CAB5039399.1"/>
    <property type="molecule type" value="Genomic_DNA"/>
</dbReference>
<reference evidence="1" key="1">
    <citation type="submission" date="2020-05" db="EMBL/GenBank/DDBJ databases">
        <authorList>
            <person name="Chiriac C."/>
            <person name="Salcher M."/>
            <person name="Ghai R."/>
            <person name="Kavagutti S V."/>
        </authorList>
    </citation>
    <scope>NUCLEOTIDE SEQUENCE</scope>
</reference>
<organism evidence="1">
    <name type="scientific">freshwater metagenome</name>
    <dbReference type="NCBI Taxonomy" id="449393"/>
    <lineage>
        <taxon>unclassified sequences</taxon>
        <taxon>metagenomes</taxon>
        <taxon>ecological metagenomes</taxon>
    </lineage>
</organism>
<sequence length="91" mass="9641">MIKGLGPKYESVAISSVSAEGSIELVVQTNTDSGLHHIALHFLGLLQANPVFISQHLRGGGCGELRRGVQLIGAVGNRHLISVLKLLKGDF</sequence>
<dbReference type="AlphaFoldDB" id="A0A6J7SE44"/>
<protein>
    <submittedName>
        <fullName evidence="1">Unannotated protein</fullName>
    </submittedName>
</protein>
<accession>A0A6J7SE44</accession>